<evidence type="ECO:0000256" key="4">
    <source>
        <dbReference type="ARBA" id="ARBA00022737"/>
    </source>
</evidence>
<comment type="similarity">
    <text evidence="6">Belongs to the WD repeat SMU1 family.</text>
</comment>
<feature type="repeat" description="WD" evidence="8">
    <location>
        <begin position="381"/>
        <end position="422"/>
    </location>
</feature>
<dbReference type="Gene3D" id="2.130.10.10">
    <property type="entry name" value="YVTN repeat-like/Quinoprotein amine dehydrogenase"/>
    <property type="match status" value="3"/>
</dbReference>
<dbReference type="PROSITE" id="PS50896">
    <property type="entry name" value="LISH"/>
    <property type="match status" value="1"/>
</dbReference>
<dbReference type="PRINTS" id="PR00320">
    <property type="entry name" value="GPROTEINBRPT"/>
</dbReference>
<proteinExistence type="inferred from homology"/>
<feature type="repeat" description="WD" evidence="8">
    <location>
        <begin position="481"/>
        <end position="510"/>
    </location>
</feature>
<evidence type="ECO:0000256" key="1">
    <source>
        <dbReference type="ARBA" id="ARBA00004324"/>
    </source>
</evidence>
<dbReference type="InterPro" id="IPR001680">
    <property type="entry name" value="WD40_rpt"/>
</dbReference>
<name>A0ABR2L7G7_9EUKA</name>
<keyword evidence="2 8" id="KW-0853">WD repeat</keyword>
<dbReference type="EMBL" id="JAPFFF010000001">
    <property type="protein sequence ID" value="KAK8899273.1"/>
    <property type="molecule type" value="Genomic_DNA"/>
</dbReference>
<dbReference type="PROSITE" id="PS50294">
    <property type="entry name" value="WD_REPEATS_REGION"/>
    <property type="match status" value="5"/>
</dbReference>
<reference evidence="9 10" key="1">
    <citation type="submission" date="2024-04" db="EMBL/GenBank/DDBJ databases">
        <title>Tritrichomonas musculus Genome.</title>
        <authorList>
            <person name="Alves-Ferreira E."/>
            <person name="Grigg M."/>
            <person name="Lorenzi H."/>
            <person name="Galac M."/>
        </authorList>
    </citation>
    <scope>NUCLEOTIDE SEQUENCE [LARGE SCALE GENOMIC DNA]</scope>
    <source>
        <strain evidence="9 10">EAF2021</strain>
    </source>
</reference>
<feature type="repeat" description="WD" evidence="8">
    <location>
        <begin position="288"/>
        <end position="327"/>
    </location>
</feature>
<feature type="repeat" description="WD" evidence="8">
    <location>
        <begin position="338"/>
        <end position="379"/>
    </location>
</feature>
<dbReference type="InterPro" id="IPR020472">
    <property type="entry name" value="WD40_PAC1"/>
</dbReference>
<evidence type="ECO:0000256" key="7">
    <source>
        <dbReference type="ARBA" id="ARBA00026184"/>
    </source>
</evidence>
<dbReference type="InterPro" id="IPR045184">
    <property type="entry name" value="SMU1"/>
</dbReference>
<evidence type="ECO:0000313" key="9">
    <source>
        <dbReference type="EMBL" id="KAK8899273.1"/>
    </source>
</evidence>
<evidence type="ECO:0000256" key="6">
    <source>
        <dbReference type="ARBA" id="ARBA00025801"/>
    </source>
</evidence>
<organism evidence="9 10">
    <name type="scientific">Tritrichomonas musculus</name>
    <dbReference type="NCBI Taxonomy" id="1915356"/>
    <lineage>
        <taxon>Eukaryota</taxon>
        <taxon>Metamonada</taxon>
        <taxon>Parabasalia</taxon>
        <taxon>Tritrichomonadida</taxon>
        <taxon>Tritrichomonadidae</taxon>
        <taxon>Tritrichomonas</taxon>
    </lineage>
</organism>
<evidence type="ECO:0000256" key="3">
    <source>
        <dbReference type="ARBA" id="ARBA00022664"/>
    </source>
</evidence>
<evidence type="ECO:0000313" key="10">
    <source>
        <dbReference type="Proteomes" id="UP001470230"/>
    </source>
</evidence>
<dbReference type="InterPro" id="IPR006594">
    <property type="entry name" value="LisH"/>
</dbReference>
<protein>
    <recommendedName>
        <fullName evidence="7">WD40 repeat-containing protein SMU1</fullName>
    </recommendedName>
</protein>
<comment type="subcellular location">
    <subcellularLocation>
        <location evidence="1">Nucleus speckle</location>
    </subcellularLocation>
</comment>
<dbReference type="InterPro" id="IPR015943">
    <property type="entry name" value="WD40/YVTN_repeat-like_dom_sf"/>
</dbReference>
<keyword evidence="3" id="KW-0507">mRNA processing</keyword>
<evidence type="ECO:0000256" key="5">
    <source>
        <dbReference type="ARBA" id="ARBA00023187"/>
    </source>
</evidence>
<feature type="repeat" description="WD" evidence="8">
    <location>
        <begin position="511"/>
        <end position="548"/>
    </location>
</feature>
<feature type="repeat" description="WD" evidence="8">
    <location>
        <begin position="246"/>
        <end position="287"/>
    </location>
</feature>
<dbReference type="PROSITE" id="PS50082">
    <property type="entry name" value="WD_REPEATS_2"/>
    <property type="match status" value="6"/>
</dbReference>
<accession>A0ABR2L7G7</accession>
<evidence type="ECO:0000256" key="2">
    <source>
        <dbReference type="ARBA" id="ARBA00022574"/>
    </source>
</evidence>
<dbReference type="PANTHER" id="PTHR22848">
    <property type="entry name" value="WD40 REPEAT PROTEIN"/>
    <property type="match status" value="1"/>
</dbReference>
<dbReference type="InterPro" id="IPR036322">
    <property type="entry name" value="WD40_repeat_dom_sf"/>
</dbReference>
<dbReference type="SUPFAM" id="SSF50978">
    <property type="entry name" value="WD40 repeat-like"/>
    <property type="match status" value="1"/>
</dbReference>
<gene>
    <name evidence="9" type="ORF">M9Y10_001584</name>
</gene>
<keyword evidence="10" id="KW-1185">Reference proteome</keyword>
<evidence type="ECO:0000256" key="8">
    <source>
        <dbReference type="PROSITE-ProRule" id="PRU00221"/>
    </source>
</evidence>
<keyword evidence="5" id="KW-0508">mRNA splicing</keyword>
<dbReference type="Proteomes" id="UP001470230">
    <property type="component" value="Unassembled WGS sequence"/>
</dbReference>
<dbReference type="Pfam" id="PF00400">
    <property type="entry name" value="WD40"/>
    <property type="match status" value="6"/>
</dbReference>
<sequence length="548" mass="60568">MYKYSQSLPSLNSQFSSTQLSETFDENDPSIKREILMMIVQYLEENGFRSSAMILRNEASFNTAPLNSKKVELTSVRSAIVANDWAQIDNFQIDKSLHPRLVYSIYRHRYIQILLTGDSQHALQFLSMRLRPFRAFEDQPGDFDQLCFLLVDATSPSGTSRLLDIDTSLQRTLNVIDSQLSITNISVEDNSVLPKSRLTHLLQQAAAEQLKSFSLGSIDSIYHDFSPPFLPDPTSKPIFSNSSELTGGHTSNIKAISFVPKSEMLISCGSDSNVFLWDIKKCSKILQLKGHKGRVWSVATTNKYAATASADSTIRIWDIGNYESNNSNLQFTSSKAVFSAHNDDVYAVDIDQSGSKVISGGFDRSIIIWDVSAAVPINTIRGAHKGSVTSLCFDSTGNMAVTGGKDMSIVLWDLRNCIAVRSLSPVLGEVSSVTVDKCFTRVLAATKNSTNRIYDLRMSGSSAILLKGHKNTLKHFVRARFAGDGRVVMSGSDDGKIYTWDAATGTLADKFESHHGGVFDVIHSNELQTFASCGEDNVIRLWGQKIMK</sequence>
<dbReference type="CDD" id="cd00200">
    <property type="entry name" value="WD40"/>
    <property type="match status" value="1"/>
</dbReference>
<dbReference type="InterPro" id="IPR019775">
    <property type="entry name" value="WD40_repeat_CS"/>
</dbReference>
<dbReference type="SMART" id="SM00320">
    <property type="entry name" value="WD40"/>
    <property type="match status" value="7"/>
</dbReference>
<dbReference type="PROSITE" id="PS00678">
    <property type="entry name" value="WD_REPEATS_1"/>
    <property type="match status" value="5"/>
</dbReference>
<keyword evidence="4" id="KW-0677">Repeat</keyword>
<comment type="caution">
    <text evidence="9">The sequence shown here is derived from an EMBL/GenBank/DDBJ whole genome shotgun (WGS) entry which is preliminary data.</text>
</comment>